<comment type="caution">
    <text evidence="1">The sequence shown here is derived from an EMBL/GenBank/DDBJ whole genome shotgun (WGS) entry which is preliminary data.</text>
</comment>
<name>A0AAV7MPQ4_PLEWA</name>
<accession>A0AAV7MPQ4</accession>
<dbReference type="AlphaFoldDB" id="A0AAV7MPQ4"/>
<organism evidence="1 2">
    <name type="scientific">Pleurodeles waltl</name>
    <name type="common">Iberian ribbed newt</name>
    <dbReference type="NCBI Taxonomy" id="8319"/>
    <lineage>
        <taxon>Eukaryota</taxon>
        <taxon>Metazoa</taxon>
        <taxon>Chordata</taxon>
        <taxon>Craniata</taxon>
        <taxon>Vertebrata</taxon>
        <taxon>Euteleostomi</taxon>
        <taxon>Amphibia</taxon>
        <taxon>Batrachia</taxon>
        <taxon>Caudata</taxon>
        <taxon>Salamandroidea</taxon>
        <taxon>Salamandridae</taxon>
        <taxon>Pleurodelinae</taxon>
        <taxon>Pleurodeles</taxon>
    </lineage>
</organism>
<gene>
    <name evidence="1" type="ORF">NDU88_002462</name>
</gene>
<proteinExistence type="predicted"/>
<evidence type="ECO:0000313" key="1">
    <source>
        <dbReference type="EMBL" id="KAJ1105054.1"/>
    </source>
</evidence>
<sequence>MQNGGFRVGGSACENQAPRRQCYDPEADFSNLKRKRLLALMPHLQKRGVKYDLLELGRMLIMVDGWMRKYGKPKRLELLLGGWIGWMTP</sequence>
<keyword evidence="2" id="KW-1185">Reference proteome</keyword>
<dbReference type="EMBL" id="JANPWB010000013">
    <property type="protein sequence ID" value="KAJ1105054.1"/>
    <property type="molecule type" value="Genomic_DNA"/>
</dbReference>
<evidence type="ECO:0000313" key="2">
    <source>
        <dbReference type="Proteomes" id="UP001066276"/>
    </source>
</evidence>
<reference evidence="1" key="1">
    <citation type="journal article" date="2022" name="bioRxiv">
        <title>Sequencing and chromosome-scale assembly of the giantPleurodeles waltlgenome.</title>
        <authorList>
            <person name="Brown T."/>
            <person name="Elewa A."/>
            <person name="Iarovenko S."/>
            <person name="Subramanian E."/>
            <person name="Araus A.J."/>
            <person name="Petzold A."/>
            <person name="Susuki M."/>
            <person name="Suzuki K.-i.T."/>
            <person name="Hayashi T."/>
            <person name="Toyoda A."/>
            <person name="Oliveira C."/>
            <person name="Osipova E."/>
            <person name="Leigh N.D."/>
            <person name="Simon A."/>
            <person name="Yun M.H."/>
        </authorList>
    </citation>
    <scope>NUCLEOTIDE SEQUENCE</scope>
    <source>
        <strain evidence="1">20211129_DDA</strain>
        <tissue evidence="1">Liver</tissue>
    </source>
</reference>
<protein>
    <submittedName>
        <fullName evidence="1">Uncharacterized protein</fullName>
    </submittedName>
</protein>
<dbReference type="Proteomes" id="UP001066276">
    <property type="component" value="Chromosome 9"/>
</dbReference>